<evidence type="ECO:0000259" key="4">
    <source>
        <dbReference type="Pfam" id="PF00703"/>
    </source>
</evidence>
<dbReference type="PRINTS" id="PR00132">
    <property type="entry name" value="GLHYDRLASE2"/>
</dbReference>
<feature type="domain" description="Glycosyl hydrolases family 2 sugar binding" evidence="6">
    <location>
        <begin position="96"/>
        <end position="203"/>
    </location>
</feature>
<feature type="domain" description="Glycoside hydrolase family 2 catalytic" evidence="5">
    <location>
        <begin position="298"/>
        <end position="356"/>
    </location>
</feature>
<gene>
    <name evidence="7" type="ORF">EZS27_014635</name>
</gene>
<feature type="domain" description="Glycoside hydrolase family 2 immunoglobulin-like beta-sandwich" evidence="4">
    <location>
        <begin position="206"/>
        <end position="295"/>
    </location>
</feature>
<comment type="similarity">
    <text evidence="1">Belongs to the glycosyl hydrolase 2 family.</text>
</comment>
<dbReference type="Gene3D" id="3.20.20.80">
    <property type="entry name" value="Glycosidases"/>
    <property type="match status" value="1"/>
</dbReference>
<accession>A0A5J4RVL8</accession>
<dbReference type="GO" id="GO:0004566">
    <property type="term" value="F:beta-glucuronidase activity"/>
    <property type="evidence" value="ECO:0007669"/>
    <property type="project" value="UniProtKB-EC"/>
</dbReference>
<feature type="non-terminal residue" evidence="7">
    <location>
        <position position="357"/>
    </location>
</feature>
<dbReference type="Gene3D" id="2.60.120.260">
    <property type="entry name" value="Galactose-binding domain-like"/>
    <property type="match status" value="1"/>
</dbReference>
<evidence type="ECO:0000313" key="7">
    <source>
        <dbReference type="EMBL" id="KAA6337275.1"/>
    </source>
</evidence>
<dbReference type="Gene3D" id="2.60.40.10">
    <property type="entry name" value="Immunoglobulins"/>
    <property type="match status" value="1"/>
</dbReference>
<sequence>MNKHFLPVIIFSLIVTTIQAAEPVLQNVYSRNVTTLNGSWQYIVDPFDNGYYDYRLKETPNGFFKNWRPQSKSDLVEYDFNNVAQLLVPGDWNTQDDKLFYYEGSIWYKKDFTYVKKADTKLYLYFGAVNYLANVYLNGSPIGTHEGGFTPFQFDITDKVKEGNNFLVLRVNNERKPEGVPTVNSDWWNYGGITRDVMLVETPDVFIDDYVIQLSKGKYNEIEGYIRLNKPQTGVEVTINIPELKIRKTITTQNEEKISFNVKAKPQLWSPESPKLYEVEIVKGDEVLKDRIGFRQIETQGKNILINGKKTFLRGISIHEEAPYRQGRVYSREEAKILLGWAKELGCNFVRLAHYPH</sequence>
<dbReference type="Pfam" id="PF00703">
    <property type="entry name" value="Glyco_hydro_2"/>
    <property type="match status" value="1"/>
</dbReference>
<evidence type="ECO:0000256" key="2">
    <source>
        <dbReference type="ARBA" id="ARBA00022801"/>
    </source>
</evidence>
<organism evidence="7">
    <name type="scientific">termite gut metagenome</name>
    <dbReference type="NCBI Taxonomy" id="433724"/>
    <lineage>
        <taxon>unclassified sequences</taxon>
        <taxon>metagenomes</taxon>
        <taxon>organismal metagenomes</taxon>
    </lineage>
</organism>
<dbReference type="InterPro" id="IPR013783">
    <property type="entry name" value="Ig-like_fold"/>
</dbReference>
<dbReference type="SUPFAM" id="SSF49303">
    <property type="entry name" value="beta-Galactosidase/glucuronidase domain"/>
    <property type="match status" value="1"/>
</dbReference>
<dbReference type="InterPro" id="IPR036156">
    <property type="entry name" value="Beta-gal/glucu_dom_sf"/>
</dbReference>
<dbReference type="Pfam" id="PF02836">
    <property type="entry name" value="Glyco_hydro_2_C"/>
    <property type="match status" value="1"/>
</dbReference>
<dbReference type="EC" id="3.2.1.31" evidence="7"/>
<proteinExistence type="inferred from homology"/>
<evidence type="ECO:0000256" key="3">
    <source>
        <dbReference type="ARBA" id="ARBA00023295"/>
    </source>
</evidence>
<dbReference type="InterPro" id="IPR008979">
    <property type="entry name" value="Galactose-bd-like_sf"/>
</dbReference>
<dbReference type="Pfam" id="PF02837">
    <property type="entry name" value="Glyco_hydro_2_N"/>
    <property type="match status" value="1"/>
</dbReference>
<dbReference type="InterPro" id="IPR017853">
    <property type="entry name" value="GH"/>
</dbReference>
<dbReference type="InterPro" id="IPR006101">
    <property type="entry name" value="Glyco_hydro_2"/>
</dbReference>
<dbReference type="PANTHER" id="PTHR42732:SF1">
    <property type="entry name" value="BETA-MANNOSIDASE"/>
    <property type="match status" value="1"/>
</dbReference>
<keyword evidence="2 7" id="KW-0378">Hydrolase</keyword>
<dbReference type="SUPFAM" id="SSF49785">
    <property type="entry name" value="Galactose-binding domain-like"/>
    <property type="match status" value="1"/>
</dbReference>
<protein>
    <submittedName>
        <fullName evidence="7">Beta-glucuronidase</fullName>
        <ecNumber evidence="7">3.2.1.31</ecNumber>
    </submittedName>
</protein>
<name>A0A5J4RVL8_9ZZZZ</name>
<dbReference type="InterPro" id="IPR006103">
    <property type="entry name" value="Glyco_hydro_2_cat"/>
</dbReference>
<dbReference type="GO" id="GO:0005975">
    <property type="term" value="P:carbohydrate metabolic process"/>
    <property type="evidence" value="ECO:0007669"/>
    <property type="project" value="InterPro"/>
</dbReference>
<evidence type="ECO:0000259" key="5">
    <source>
        <dbReference type="Pfam" id="PF02836"/>
    </source>
</evidence>
<dbReference type="InterPro" id="IPR006104">
    <property type="entry name" value="Glyco_hydro_2_N"/>
</dbReference>
<dbReference type="EMBL" id="SNRY01000714">
    <property type="protein sequence ID" value="KAA6337275.1"/>
    <property type="molecule type" value="Genomic_DNA"/>
</dbReference>
<dbReference type="AlphaFoldDB" id="A0A5J4RVL8"/>
<keyword evidence="3 7" id="KW-0326">Glycosidase</keyword>
<evidence type="ECO:0000259" key="6">
    <source>
        <dbReference type="Pfam" id="PF02837"/>
    </source>
</evidence>
<evidence type="ECO:0000256" key="1">
    <source>
        <dbReference type="ARBA" id="ARBA00007401"/>
    </source>
</evidence>
<comment type="caution">
    <text evidence="7">The sequence shown here is derived from an EMBL/GenBank/DDBJ whole genome shotgun (WGS) entry which is preliminary data.</text>
</comment>
<dbReference type="InterPro" id="IPR051913">
    <property type="entry name" value="GH2_Domain-Containing"/>
</dbReference>
<dbReference type="PANTHER" id="PTHR42732">
    <property type="entry name" value="BETA-GALACTOSIDASE"/>
    <property type="match status" value="1"/>
</dbReference>
<dbReference type="InterPro" id="IPR006102">
    <property type="entry name" value="Ig-like_GH2"/>
</dbReference>
<dbReference type="SUPFAM" id="SSF51445">
    <property type="entry name" value="(Trans)glycosidases"/>
    <property type="match status" value="1"/>
</dbReference>
<reference evidence="7" key="1">
    <citation type="submission" date="2019-03" db="EMBL/GenBank/DDBJ databases">
        <title>Single cell metagenomics reveals metabolic interactions within the superorganism composed of flagellate Streblomastix strix and complex community of Bacteroidetes bacteria on its surface.</title>
        <authorList>
            <person name="Treitli S.C."/>
            <person name="Kolisko M."/>
            <person name="Husnik F."/>
            <person name="Keeling P."/>
            <person name="Hampl V."/>
        </authorList>
    </citation>
    <scope>NUCLEOTIDE SEQUENCE</scope>
    <source>
        <strain evidence="7">STM</strain>
    </source>
</reference>